<name>A0A8J2JYQ3_9HEXA</name>
<keyword evidence="14" id="KW-1185">Reference proteome</keyword>
<keyword evidence="5 12" id="KW-0812">Transmembrane</keyword>
<comment type="subcellular location">
    <subcellularLocation>
        <location evidence="1">Membrane</location>
        <topology evidence="1">Multi-pass membrane protein</topology>
    </subcellularLocation>
</comment>
<keyword evidence="10 12" id="KW-0739">Sodium transport</keyword>
<evidence type="ECO:0000313" key="13">
    <source>
        <dbReference type="EMBL" id="CAG7729027.1"/>
    </source>
</evidence>
<keyword evidence="8 12" id="KW-0406">Ion transport</keyword>
<accession>A0A8J2JYQ3</accession>
<reference evidence="13" key="1">
    <citation type="submission" date="2021-06" db="EMBL/GenBank/DDBJ databases">
        <authorList>
            <person name="Hodson N. C."/>
            <person name="Mongue J. A."/>
            <person name="Jaron S. K."/>
        </authorList>
    </citation>
    <scope>NUCLEOTIDE SEQUENCE</scope>
</reference>
<evidence type="ECO:0000256" key="8">
    <source>
        <dbReference type="ARBA" id="ARBA00023065"/>
    </source>
</evidence>
<protein>
    <submittedName>
        <fullName evidence="13">Uncharacterized protein</fullName>
    </submittedName>
</protein>
<dbReference type="AlphaFoldDB" id="A0A8J2JYQ3"/>
<dbReference type="Pfam" id="PF00858">
    <property type="entry name" value="ASC"/>
    <property type="match status" value="1"/>
</dbReference>
<evidence type="ECO:0000256" key="7">
    <source>
        <dbReference type="ARBA" id="ARBA00023053"/>
    </source>
</evidence>
<evidence type="ECO:0000256" key="12">
    <source>
        <dbReference type="RuleBase" id="RU000679"/>
    </source>
</evidence>
<keyword evidence="3 12" id="KW-0813">Transport</keyword>
<evidence type="ECO:0000256" key="9">
    <source>
        <dbReference type="ARBA" id="ARBA00023136"/>
    </source>
</evidence>
<dbReference type="OrthoDB" id="6021021at2759"/>
<sequence>MACWTKHNIVPTPSCQHLTSEILLLGLCYHMHSDGGTQANLCYFNILNTLARAQIYRPAAETPVGKNILVHLVHCSCHVSSVVSFPTVTICNMNKISKDVINRLVVRAGQNGSSNLVTTVRKRLWYVQSMCNAAPTFSKINGFATKRGYWILSSIATMEPEWIRVYCFLTEWTAPCNELIRACIWNGKKGDCSQLFKTTVTSLGKCCSEEIAEWFEENIGSKVSRKERYREKELKSWREWNYTNGFIKSPKEIRPRFQTHPGALHGLSILLDPKVDRNFCTTSEFKGFRLRSHTPVDAQQMDKYSKAIGLNREIFMAVTPTITMADPDLHSVTFERRKCLFTQEKKLKFYSVYTHKNCFLECISELLRTNCSCSAYNLVKAPKTPIYSTDRKSQENRCRVTTESGLFAHNA</sequence>
<evidence type="ECO:0000256" key="5">
    <source>
        <dbReference type="ARBA" id="ARBA00022692"/>
    </source>
</evidence>
<evidence type="ECO:0000256" key="11">
    <source>
        <dbReference type="ARBA" id="ARBA00023303"/>
    </source>
</evidence>
<evidence type="ECO:0000256" key="6">
    <source>
        <dbReference type="ARBA" id="ARBA00022989"/>
    </source>
</evidence>
<proteinExistence type="inferred from homology"/>
<dbReference type="GO" id="GO:0015280">
    <property type="term" value="F:ligand-gated sodium channel activity"/>
    <property type="evidence" value="ECO:0007669"/>
    <property type="project" value="TreeGrafter"/>
</dbReference>
<evidence type="ECO:0000256" key="2">
    <source>
        <dbReference type="ARBA" id="ARBA00007193"/>
    </source>
</evidence>
<evidence type="ECO:0000313" key="14">
    <source>
        <dbReference type="Proteomes" id="UP000708208"/>
    </source>
</evidence>
<dbReference type="PANTHER" id="PTHR11690:SF243">
    <property type="entry name" value="PICKPOCKET 12-RELATED"/>
    <property type="match status" value="1"/>
</dbReference>
<dbReference type="EMBL" id="CAJVCH010172355">
    <property type="protein sequence ID" value="CAG7729027.1"/>
    <property type="molecule type" value="Genomic_DNA"/>
</dbReference>
<evidence type="ECO:0000256" key="10">
    <source>
        <dbReference type="ARBA" id="ARBA00023201"/>
    </source>
</evidence>
<dbReference type="GO" id="GO:0005886">
    <property type="term" value="C:plasma membrane"/>
    <property type="evidence" value="ECO:0007669"/>
    <property type="project" value="TreeGrafter"/>
</dbReference>
<comment type="similarity">
    <text evidence="2 12">Belongs to the amiloride-sensitive sodium channel (TC 1.A.6) family.</text>
</comment>
<keyword evidence="6" id="KW-1133">Transmembrane helix</keyword>
<evidence type="ECO:0000256" key="1">
    <source>
        <dbReference type="ARBA" id="ARBA00004141"/>
    </source>
</evidence>
<keyword evidence="4 12" id="KW-0894">Sodium channel</keyword>
<keyword evidence="11 12" id="KW-0407">Ion channel</keyword>
<keyword evidence="9" id="KW-0472">Membrane</keyword>
<organism evidence="13 14">
    <name type="scientific">Allacma fusca</name>
    <dbReference type="NCBI Taxonomy" id="39272"/>
    <lineage>
        <taxon>Eukaryota</taxon>
        <taxon>Metazoa</taxon>
        <taxon>Ecdysozoa</taxon>
        <taxon>Arthropoda</taxon>
        <taxon>Hexapoda</taxon>
        <taxon>Collembola</taxon>
        <taxon>Symphypleona</taxon>
        <taxon>Sminthuridae</taxon>
        <taxon>Allacma</taxon>
    </lineage>
</organism>
<evidence type="ECO:0000256" key="3">
    <source>
        <dbReference type="ARBA" id="ARBA00022448"/>
    </source>
</evidence>
<comment type="caution">
    <text evidence="13">The sequence shown here is derived from an EMBL/GenBank/DDBJ whole genome shotgun (WGS) entry which is preliminary data.</text>
</comment>
<dbReference type="Proteomes" id="UP000708208">
    <property type="component" value="Unassembled WGS sequence"/>
</dbReference>
<evidence type="ECO:0000256" key="4">
    <source>
        <dbReference type="ARBA" id="ARBA00022461"/>
    </source>
</evidence>
<keyword evidence="7" id="KW-0915">Sodium</keyword>
<dbReference type="InterPro" id="IPR001873">
    <property type="entry name" value="ENaC"/>
</dbReference>
<gene>
    <name evidence="13" type="ORF">AFUS01_LOCUS17768</name>
</gene>
<dbReference type="PANTHER" id="PTHR11690">
    <property type="entry name" value="AMILORIDE-SENSITIVE SODIUM CHANNEL-RELATED"/>
    <property type="match status" value="1"/>
</dbReference>